<dbReference type="EMBL" id="BLXO01000002">
    <property type="protein sequence ID" value="GFN45808.1"/>
    <property type="molecule type" value="Genomic_DNA"/>
</dbReference>
<keyword evidence="1" id="KW-0175">Coiled coil</keyword>
<name>A0A6L2ZNM5_9ENTR</name>
<dbReference type="Proteomes" id="UP000504714">
    <property type="component" value="Unassembled WGS sequence"/>
</dbReference>
<evidence type="ECO:0000313" key="3">
    <source>
        <dbReference type="Proteomes" id="UP000504714"/>
    </source>
</evidence>
<proteinExistence type="predicted"/>
<organism evidence="2 3">
    <name type="scientific">Candidatus Regiella insecticola</name>
    <dbReference type="NCBI Taxonomy" id="138073"/>
    <lineage>
        <taxon>Bacteria</taxon>
        <taxon>Pseudomonadati</taxon>
        <taxon>Pseudomonadota</taxon>
        <taxon>Gammaproteobacteria</taxon>
        <taxon>Enterobacterales</taxon>
        <taxon>Enterobacteriaceae</taxon>
        <taxon>aphid secondary symbionts</taxon>
        <taxon>Candidatus Regiella</taxon>
    </lineage>
</organism>
<accession>A0A6L2ZNM5</accession>
<reference evidence="2 3" key="1">
    <citation type="submission" date="2020-06" db="EMBL/GenBank/DDBJ databases">
        <title>The genome sequence of Candidatus Regiella insecticola strain Tut.</title>
        <authorList>
            <person name="Nikoh N."/>
            <person name="Tsuchida T."/>
            <person name="Koga R."/>
            <person name="Oshima K."/>
            <person name="Hattori M."/>
            <person name="Fukatsu T."/>
        </authorList>
    </citation>
    <scope>NUCLEOTIDE SEQUENCE [LARGE SCALE GENOMIC DNA]</scope>
    <source>
        <strain evidence="2 3">Tut</strain>
    </source>
</reference>
<sequence>MFGLVAISSGVDSCSSKSLDCPQESDISKAIIGVRSIEKVMPKEWDERQVELRIKELEVQKIRLELEIMKLRKEDNTPSNNELIDSIKEELSRVEKELGRWIRDGKEYLNRAGKELERLKHKLDELFT</sequence>
<comment type="caution">
    <text evidence="2">The sequence shown here is derived from an EMBL/GenBank/DDBJ whole genome shotgun (WGS) entry which is preliminary data.</text>
</comment>
<evidence type="ECO:0000256" key="1">
    <source>
        <dbReference type="SAM" id="Coils"/>
    </source>
</evidence>
<dbReference type="AlphaFoldDB" id="A0A6L2ZNM5"/>
<dbReference type="RefSeq" id="WP_176487619.1">
    <property type="nucleotide sequence ID" value="NZ_BLXO01000002.1"/>
</dbReference>
<protein>
    <submittedName>
        <fullName evidence="2">Uncharacterized protein</fullName>
    </submittedName>
</protein>
<feature type="coiled-coil region" evidence="1">
    <location>
        <begin position="47"/>
        <end position="104"/>
    </location>
</feature>
<gene>
    <name evidence="2" type="ORF">RINTU1_11320</name>
</gene>
<evidence type="ECO:0000313" key="2">
    <source>
        <dbReference type="EMBL" id="GFN45808.1"/>
    </source>
</evidence>